<feature type="domain" description="Myb/SANT-like DNA-binding" evidence="7">
    <location>
        <begin position="3"/>
        <end position="79"/>
    </location>
</feature>
<evidence type="ECO:0000259" key="7">
    <source>
        <dbReference type="Pfam" id="PF13873"/>
    </source>
</evidence>
<evidence type="ECO:0000256" key="4">
    <source>
        <dbReference type="ARBA" id="ARBA00023163"/>
    </source>
</evidence>
<name>A0A9N9QS93_9CUCU</name>
<protein>
    <recommendedName>
        <fullName evidence="2">Regulatory protein zeste</fullName>
    </recommendedName>
</protein>
<evidence type="ECO:0000256" key="1">
    <source>
        <dbReference type="ARBA" id="ARBA00011764"/>
    </source>
</evidence>
<keyword evidence="9" id="KW-1185">Reference proteome</keyword>
<proteinExistence type="predicted"/>
<gene>
    <name evidence="8" type="ORF">CEUTPL_LOCUS13669</name>
</gene>
<dbReference type="AlphaFoldDB" id="A0A9N9QS93"/>
<dbReference type="Pfam" id="PF13873">
    <property type="entry name" value="Myb_DNA-bind_5"/>
    <property type="match status" value="1"/>
</dbReference>
<accession>A0A9N9QS93</accession>
<dbReference type="EMBL" id="OU892285">
    <property type="protein sequence ID" value="CAG9773272.1"/>
    <property type="molecule type" value="Genomic_DNA"/>
</dbReference>
<feature type="region of interest" description="Disordered" evidence="6">
    <location>
        <begin position="159"/>
        <end position="185"/>
    </location>
</feature>
<evidence type="ECO:0000313" key="9">
    <source>
        <dbReference type="Proteomes" id="UP001152799"/>
    </source>
</evidence>
<keyword evidence="4" id="KW-0804">Transcription</keyword>
<evidence type="ECO:0000256" key="6">
    <source>
        <dbReference type="SAM" id="MobiDB-lite"/>
    </source>
</evidence>
<reference evidence="8" key="1">
    <citation type="submission" date="2022-01" db="EMBL/GenBank/DDBJ databases">
        <authorList>
            <person name="King R."/>
        </authorList>
    </citation>
    <scope>NUCLEOTIDE SEQUENCE</scope>
</reference>
<sequence>MEKKRTTKTQFKIYLSFLRENPVLLTGKLNPSTTNPEDIIKAWEKLTTTLNSCKDGPMRDTASWKKAFTEWNSNARKKARENKPLTDLENAIINITGAVAVKGITVPELGLQVQNEPKEDEEHQYQEENLSLGQKLVDEVQKMDFDLDEEVVVLEVVDDDDKPQEVTPNRAPNIPKKNQEEKSNRDQLEELLAAVEKLRIAVASMQKYINSIDSRLKAIHSEEGRLLADKVMENLNKNLPLTFTENIQEFDKLMDNEDFKNTHAFSQRTQEAIKKVRQQAAYRDAVQNYLKDIQTPKVKPTTNKGKPQKPSAPDDQVAGPSGVTITKNARWTPDQISRLVSEEARLVYEGETRFMNQALFAFYSARTLGSIKNMRTRPEYKRQVVERLQRRTENLGINNGTLIGERSQPPSNIEDRNNAVAIKKGLVN</sequence>
<dbReference type="InterPro" id="IPR028002">
    <property type="entry name" value="Myb_DNA-bind_5"/>
</dbReference>
<evidence type="ECO:0000256" key="5">
    <source>
        <dbReference type="ARBA" id="ARBA00025466"/>
    </source>
</evidence>
<dbReference type="Proteomes" id="UP001152799">
    <property type="component" value="Chromosome 9"/>
</dbReference>
<dbReference type="OrthoDB" id="6763911at2759"/>
<comment type="function">
    <text evidence="5">Involved in transvection phenomena (= synapsis-dependent gene expression), where the synaptic pairing of chromosomes carrying genes with which zeste interacts influences the expression of these genes. Zeste binds to DNA and stimulates transcription from a nearby promoter.</text>
</comment>
<organism evidence="8 9">
    <name type="scientific">Ceutorhynchus assimilis</name>
    <name type="common">cabbage seed weevil</name>
    <dbReference type="NCBI Taxonomy" id="467358"/>
    <lineage>
        <taxon>Eukaryota</taxon>
        <taxon>Metazoa</taxon>
        <taxon>Ecdysozoa</taxon>
        <taxon>Arthropoda</taxon>
        <taxon>Hexapoda</taxon>
        <taxon>Insecta</taxon>
        <taxon>Pterygota</taxon>
        <taxon>Neoptera</taxon>
        <taxon>Endopterygota</taxon>
        <taxon>Coleoptera</taxon>
        <taxon>Polyphaga</taxon>
        <taxon>Cucujiformia</taxon>
        <taxon>Curculionidae</taxon>
        <taxon>Ceutorhynchinae</taxon>
        <taxon>Ceutorhynchus</taxon>
    </lineage>
</organism>
<evidence type="ECO:0000256" key="2">
    <source>
        <dbReference type="ARBA" id="ARBA00016807"/>
    </source>
</evidence>
<evidence type="ECO:0000256" key="3">
    <source>
        <dbReference type="ARBA" id="ARBA00023015"/>
    </source>
</evidence>
<keyword evidence="3" id="KW-0805">Transcription regulation</keyword>
<feature type="region of interest" description="Disordered" evidence="6">
    <location>
        <begin position="292"/>
        <end position="328"/>
    </location>
</feature>
<evidence type="ECO:0000313" key="8">
    <source>
        <dbReference type="EMBL" id="CAG9773272.1"/>
    </source>
</evidence>
<comment type="subunit">
    <text evidence="1">Self-associates forming complexes of several hundred monomers.</text>
</comment>